<evidence type="ECO:0000313" key="1">
    <source>
        <dbReference type="EMBL" id="RXH97514.1"/>
    </source>
</evidence>
<comment type="caution">
    <text evidence="1">The sequence shown here is derived from an EMBL/GenBank/DDBJ whole genome shotgun (WGS) entry which is preliminary data.</text>
</comment>
<accession>A0A498JUM7</accession>
<dbReference type="EMBL" id="RDQH01000331">
    <property type="protein sequence ID" value="RXH97514.1"/>
    <property type="molecule type" value="Genomic_DNA"/>
</dbReference>
<sequence length="95" mass="10550">MAHNLQLVENCGCDQEDKDVNWFMVNKLFGDDSNMLPEEGVKGLGLALLDNEDGPGDESRVGPKDDDKIVTDVVDVPPRKRRRDPLVTLQVVVMS</sequence>
<protein>
    <submittedName>
        <fullName evidence="1">Uncharacterized protein</fullName>
    </submittedName>
</protein>
<dbReference type="AlphaFoldDB" id="A0A498JUM7"/>
<reference evidence="1 2" key="1">
    <citation type="submission" date="2018-10" db="EMBL/GenBank/DDBJ databases">
        <title>A high-quality apple genome assembly.</title>
        <authorList>
            <person name="Hu J."/>
        </authorList>
    </citation>
    <scope>NUCLEOTIDE SEQUENCE [LARGE SCALE GENOMIC DNA]</scope>
    <source>
        <strain evidence="2">cv. HFTH1</strain>
        <tissue evidence="1">Young leaf</tissue>
    </source>
</reference>
<name>A0A498JUM7_MALDO</name>
<keyword evidence="2" id="KW-1185">Reference proteome</keyword>
<dbReference type="Proteomes" id="UP000290289">
    <property type="component" value="Chromosome 5"/>
</dbReference>
<proteinExistence type="predicted"/>
<gene>
    <name evidence="1" type="ORF">DVH24_007860</name>
</gene>
<organism evidence="1 2">
    <name type="scientific">Malus domestica</name>
    <name type="common">Apple</name>
    <name type="synonym">Pyrus malus</name>
    <dbReference type="NCBI Taxonomy" id="3750"/>
    <lineage>
        <taxon>Eukaryota</taxon>
        <taxon>Viridiplantae</taxon>
        <taxon>Streptophyta</taxon>
        <taxon>Embryophyta</taxon>
        <taxon>Tracheophyta</taxon>
        <taxon>Spermatophyta</taxon>
        <taxon>Magnoliopsida</taxon>
        <taxon>eudicotyledons</taxon>
        <taxon>Gunneridae</taxon>
        <taxon>Pentapetalae</taxon>
        <taxon>rosids</taxon>
        <taxon>fabids</taxon>
        <taxon>Rosales</taxon>
        <taxon>Rosaceae</taxon>
        <taxon>Amygdaloideae</taxon>
        <taxon>Maleae</taxon>
        <taxon>Malus</taxon>
    </lineage>
</organism>
<evidence type="ECO:0000313" key="2">
    <source>
        <dbReference type="Proteomes" id="UP000290289"/>
    </source>
</evidence>